<dbReference type="EMBL" id="CP087977">
    <property type="protein sequence ID" value="UUZ44501.1"/>
    <property type="molecule type" value="Genomic_DNA"/>
</dbReference>
<proteinExistence type="predicted"/>
<name>A0AC61U3C7_9MICO</name>
<accession>A0AC61U3C7</accession>
<evidence type="ECO:0000313" key="1">
    <source>
        <dbReference type="EMBL" id="UUZ44501.1"/>
    </source>
</evidence>
<evidence type="ECO:0000313" key="2">
    <source>
        <dbReference type="Proteomes" id="UP001059663"/>
    </source>
</evidence>
<gene>
    <name evidence="1" type="ORF">LP422_19290</name>
</gene>
<dbReference type="Proteomes" id="UP001059663">
    <property type="component" value="Chromosome"/>
</dbReference>
<reference evidence="1" key="1">
    <citation type="submission" date="2021-11" db="EMBL/GenBank/DDBJ databases">
        <title>Study of the species diversity of bacterial strains isolated from a unique natural object - Shulgan-Tash cave (Bashkiria).</title>
        <authorList>
            <person name="Sazanova A.L."/>
            <person name="Chirak E.R."/>
            <person name="Safronova V.I."/>
        </authorList>
    </citation>
    <scope>NUCLEOTIDE SEQUENCE</scope>
    <source>
        <strain evidence="1">P1</strain>
    </source>
</reference>
<organism evidence="1 2">
    <name type="scientific">Janibacter limosus</name>
    <dbReference type="NCBI Taxonomy" id="53458"/>
    <lineage>
        <taxon>Bacteria</taxon>
        <taxon>Bacillati</taxon>
        <taxon>Actinomycetota</taxon>
        <taxon>Actinomycetes</taxon>
        <taxon>Micrococcales</taxon>
        <taxon>Intrasporangiaceae</taxon>
        <taxon>Janibacter</taxon>
    </lineage>
</organism>
<sequence length="126" mass="13473">MRSAIERASARVSTSAEAVSRRPTSMTRSVATDMIPRPPTRIIPRMTSSPKVDQWPPVSTVTSPVTQVAEVAVKSAVSGSVASRDCEAKGVISTSVPSRMVLANLSMTVRDGFATRRLRRCALAES</sequence>
<protein>
    <submittedName>
        <fullName evidence="1">Uncharacterized protein</fullName>
    </submittedName>
</protein>